<dbReference type="InterPro" id="IPR000700">
    <property type="entry name" value="PAS-assoc_C"/>
</dbReference>
<dbReference type="InterPro" id="IPR000014">
    <property type="entry name" value="PAS"/>
</dbReference>
<dbReference type="CDD" id="cd01948">
    <property type="entry name" value="EAL"/>
    <property type="match status" value="1"/>
</dbReference>
<evidence type="ECO:0000313" key="5">
    <source>
        <dbReference type="Proteomes" id="UP000239539"/>
    </source>
</evidence>
<accession>A0ABX5CTJ5</accession>
<gene>
    <name evidence="4" type="ORF">C6Y39_05805</name>
</gene>
<dbReference type="Pfam" id="PF00990">
    <property type="entry name" value="GGDEF"/>
    <property type="match status" value="1"/>
</dbReference>
<dbReference type="PROSITE" id="PS50883">
    <property type="entry name" value="EAL"/>
    <property type="match status" value="1"/>
</dbReference>
<feature type="domain" description="EAL" evidence="2">
    <location>
        <begin position="741"/>
        <end position="1001"/>
    </location>
</feature>
<dbReference type="PROSITE" id="PS50887">
    <property type="entry name" value="GGDEF"/>
    <property type="match status" value="1"/>
</dbReference>
<dbReference type="InterPro" id="IPR035919">
    <property type="entry name" value="EAL_sf"/>
</dbReference>
<dbReference type="RefSeq" id="WP_105930361.1">
    <property type="nucleotide sequence ID" value="NZ_PVNO01000022.1"/>
</dbReference>
<dbReference type="CDD" id="cd00130">
    <property type="entry name" value="PAS"/>
    <property type="match status" value="1"/>
</dbReference>
<dbReference type="NCBIfam" id="TIGR00254">
    <property type="entry name" value="GGDEF"/>
    <property type="match status" value="1"/>
</dbReference>
<dbReference type="Proteomes" id="UP000239539">
    <property type="component" value="Unassembled WGS sequence"/>
</dbReference>
<dbReference type="SMART" id="SM00052">
    <property type="entry name" value="EAL"/>
    <property type="match status" value="1"/>
</dbReference>
<feature type="domain" description="GGDEF" evidence="3">
    <location>
        <begin position="597"/>
        <end position="730"/>
    </location>
</feature>
<evidence type="ECO:0000259" key="1">
    <source>
        <dbReference type="PROSITE" id="PS50113"/>
    </source>
</evidence>
<dbReference type="InterPro" id="IPR052155">
    <property type="entry name" value="Biofilm_reg_signaling"/>
</dbReference>
<dbReference type="PANTHER" id="PTHR44757">
    <property type="entry name" value="DIGUANYLATE CYCLASE DGCP"/>
    <property type="match status" value="1"/>
</dbReference>
<name>A0ABX5CTJ5_9ALTE</name>
<dbReference type="InterPro" id="IPR029787">
    <property type="entry name" value="Nucleotide_cyclase"/>
</dbReference>
<evidence type="ECO:0000313" key="4">
    <source>
        <dbReference type="EMBL" id="PRO69776.1"/>
    </source>
</evidence>
<dbReference type="InterPro" id="IPR000160">
    <property type="entry name" value="GGDEF_dom"/>
</dbReference>
<proteinExistence type="predicted"/>
<dbReference type="InterPro" id="IPR035965">
    <property type="entry name" value="PAS-like_dom_sf"/>
</dbReference>
<comment type="caution">
    <text evidence="4">The sequence shown here is derived from an EMBL/GenBank/DDBJ whole genome shotgun (WGS) entry which is preliminary data.</text>
</comment>
<dbReference type="Pfam" id="PF00563">
    <property type="entry name" value="EAL"/>
    <property type="match status" value="1"/>
</dbReference>
<dbReference type="CDD" id="cd01949">
    <property type="entry name" value="GGDEF"/>
    <property type="match status" value="1"/>
</dbReference>
<dbReference type="NCBIfam" id="TIGR00229">
    <property type="entry name" value="sensory_box"/>
    <property type="match status" value="1"/>
</dbReference>
<dbReference type="SUPFAM" id="SSF55073">
    <property type="entry name" value="Nucleotide cyclase"/>
    <property type="match status" value="1"/>
</dbReference>
<organism evidence="4 5">
    <name type="scientific">Alteromonas gracilis</name>
    <dbReference type="NCBI Taxonomy" id="1479524"/>
    <lineage>
        <taxon>Bacteria</taxon>
        <taxon>Pseudomonadati</taxon>
        <taxon>Pseudomonadota</taxon>
        <taxon>Gammaproteobacteria</taxon>
        <taxon>Alteromonadales</taxon>
        <taxon>Alteromonadaceae</taxon>
        <taxon>Alteromonas/Salinimonas group</taxon>
        <taxon>Alteromonas</taxon>
    </lineage>
</organism>
<dbReference type="SUPFAM" id="SSF141868">
    <property type="entry name" value="EAL domain-like"/>
    <property type="match status" value="1"/>
</dbReference>
<dbReference type="Gene3D" id="3.30.450.20">
    <property type="entry name" value="PAS domain"/>
    <property type="match status" value="1"/>
</dbReference>
<dbReference type="InterPro" id="IPR043128">
    <property type="entry name" value="Rev_trsase/Diguanyl_cyclase"/>
</dbReference>
<dbReference type="SUPFAM" id="SSF55785">
    <property type="entry name" value="PYP-like sensor domain (PAS domain)"/>
    <property type="match status" value="1"/>
</dbReference>
<dbReference type="PROSITE" id="PS50113">
    <property type="entry name" value="PAC"/>
    <property type="match status" value="1"/>
</dbReference>
<feature type="domain" description="PAC" evidence="1">
    <location>
        <begin position="472"/>
        <end position="527"/>
    </location>
</feature>
<sequence>MLSKMNHRIYALPAVLFLLLSLIFISAGAFIQNDERAARISKAQSVAEQVKISLEVFSNERIKAVHNLMQNWPTFEPNQVDWFNAQALSLMGMQQGFSSLVFVDATGKIAWVTTPNTGIKTRIDNTLIGKPMEALGLNVSSLSEDLESTLLYSQEAEHHFIVVGRAISPQEPEHGYLIAGFDVQTILGVMLGELVGPQFNFQIHSDDATLFKSGEFADDGTIVSLAPFTFLERDFYLSMQSQLSPYNPGLLIILTGLLMSALVSYVLHKQLKGAVSLSLSQQRYLTASEASLDALLIYQPKDGDFSLVEANSYTRYLFRGACEALRSMTLAEQMRYLGLSHEFINTQNVYKDGVPYEAHIAIESTEISPEWIKVQVVKAGENIALTIRDVTERFRDQNDLKRSEEKYRRLVDGMHRHFVYTKTVEHNFIYVSAGIEKILGFSADDFCVNESRYVRQVPDETFQIRQTIARGEKPEPYIVHYQGKVGEPLALEFSDTPILDEEGRLVAVEGIARDVTKELALQEEVYFQANHDQLTGLFNRYAFDEKLREILNDTHRSNKQNASGKNVELAELEENHIGSRSGYNEVTFLNMPHAQHKQSVMCFIDMDRFKLVNDSCGHPAGDKLLKEISTIFRQYVNGQDLLARIGGDEFCIIFRHQSLDEVTKRLDKLLLAISNYRFVYDDKLFFVGASIGVIEINESTQSAEALIKAADNACYKAKHLGRNRYFVFHDNDSQMAIDDSENQVLHALHHALQNDGFELYSQAIMPLNVPNEDKAGHLQHYEILLRLNAREGGLISPGLFIPLAERHGLMNKVDLWVVDNTLKTLESNPAHIDNVGKVAINLSGITLGDEMALHKITQRMQSTSVPAEKICFEITETTAVTNLSAAKHFISTLRDLGCSFALDDFGAGMSSFTYLKHLDVDYVKIDGSFVRNIVHDPIDHATVTAINNIAHSMGKQTVAEFVVDNATAEVLRELKVDYGQGFALDKPKPLAHRVQWRVKLASA</sequence>
<reference evidence="5" key="1">
    <citation type="journal article" date="2020" name="Int. J. Syst. Evol. Microbiol.">
        <title>Alteromonas alba sp. nov., a marine bacterium isolated from the seawater of the West Pacific Ocean.</title>
        <authorList>
            <person name="Sun C."/>
            <person name="Wu Y.-H."/>
            <person name="Xamxidin M."/>
            <person name="Cheng H."/>
            <person name="Xu X.-W."/>
        </authorList>
    </citation>
    <scope>NUCLEOTIDE SEQUENCE [LARGE SCALE GENOMIC DNA]</scope>
    <source>
        <strain evidence="5">9a2</strain>
    </source>
</reference>
<dbReference type="InterPro" id="IPR001633">
    <property type="entry name" value="EAL_dom"/>
</dbReference>
<dbReference type="Gene3D" id="3.20.20.450">
    <property type="entry name" value="EAL domain"/>
    <property type="match status" value="1"/>
</dbReference>
<dbReference type="EMBL" id="PVNO01000022">
    <property type="protein sequence ID" value="PRO69776.1"/>
    <property type="molecule type" value="Genomic_DNA"/>
</dbReference>
<evidence type="ECO:0000259" key="2">
    <source>
        <dbReference type="PROSITE" id="PS50883"/>
    </source>
</evidence>
<dbReference type="PANTHER" id="PTHR44757:SF4">
    <property type="entry name" value="DIGUANYLATE CYCLASE DGCE-RELATED"/>
    <property type="match status" value="1"/>
</dbReference>
<evidence type="ECO:0000259" key="3">
    <source>
        <dbReference type="PROSITE" id="PS50887"/>
    </source>
</evidence>
<dbReference type="Gene3D" id="3.30.70.270">
    <property type="match status" value="1"/>
</dbReference>
<keyword evidence="5" id="KW-1185">Reference proteome</keyword>
<dbReference type="SMART" id="SM00267">
    <property type="entry name" value="GGDEF"/>
    <property type="match status" value="1"/>
</dbReference>
<protein>
    <submittedName>
        <fullName evidence="4">Bifunctional diguanylate cyclase/phosphodiesterase</fullName>
    </submittedName>
</protein>